<accession>A0A5N5WYS9</accession>
<sequence length="221" mass="24164">MHGVLSTTNTVVVQSARGLGHRDWPADHGWWSQSPSPLYGLPFDELPNPRQVSAGEPGSEEEGMCKFSLLSPERVANAAASEIKTEDRFTLQRDVSNSHWDGLRHCSQLGPGQEKPVFYSGMTVAEIQDRSGILIDYVSYADRKGINFDSFFPNEVTVLFRCIGITRDWDNRMTIAEKTDYATKPVPELAGVEPTAAVAGDSIAFLEKGGVSSPPSAMAIF</sequence>
<dbReference type="Proteomes" id="UP000326565">
    <property type="component" value="Unassembled WGS sequence"/>
</dbReference>
<reference evidence="1 2" key="1">
    <citation type="submission" date="2019-04" db="EMBL/GenBank/DDBJ databases">
        <title>Friends and foes A comparative genomics study of 23 Aspergillus species from section Flavi.</title>
        <authorList>
            <consortium name="DOE Joint Genome Institute"/>
            <person name="Kjaerbolling I."/>
            <person name="Vesth T."/>
            <person name="Frisvad J.C."/>
            <person name="Nybo J.L."/>
            <person name="Theobald S."/>
            <person name="Kildgaard S."/>
            <person name="Isbrandt T."/>
            <person name="Kuo A."/>
            <person name="Sato A."/>
            <person name="Lyhne E.K."/>
            <person name="Kogle M.E."/>
            <person name="Wiebenga A."/>
            <person name="Kun R.S."/>
            <person name="Lubbers R.J."/>
            <person name="Makela M.R."/>
            <person name="Barry K."/>
            <person name="Chovatia M."/>
            <person name="Clum A."/>
            <person name="Daum C."/>
            <person name="Haridas S."/>
            <person name="He G."/>
            <person name="LaButti K."/>
            <person name="Lipzen A."/>
            <person name="Mondo S."/>
            <person name="Riley R."/>
            <person name="Salamov A."/>
            <person name="Simmons B.A."/>
            <person name="Magnuson J.K."/>
            <person name="Henrissat B."/>
            <person name="Mortensen U.H."/>
            <person name="Larsen T.O."/>
            <person name="Devries R.P."/>
            <person name="Grigoriev I.V."/>
            <person name="Machida M."/>
            <person name="Baker S.E."/>
            <person name="Andersen M.R."/>
        </authorList>
    </citation>
    <scope>NUCLEOTIDE SEQUENCE [LARGE SCALE GENOMIC DNA]</scope>
    <source>
        <strain evidence="1 2">CBS 151.66</strain>
    </source>
</reference>
<gene>
    <name evidence="1" type="ORF">BDV29DRAFT_201797</name>
</gene>
<dbReference type="OrthoDB" id="5396at2759"/>
<proteinExistence type="predicted"/>
<dbReference type="AlphaFoldDB" id="A0A5N5WYS9"/>
<name>A0A5N5WYS9_9EURO</name>
<evidence type="ECO:0000313" key="1">
    <source>
        <dbReference type="EMBL" id="KAB8073489.1"/>
    </source>
</evidence>
<organism evidence="1 2">
    <name type="scientific">Aspergillus leporis</name>
    <dbReference type="NCBI Taxonomy" id="41062"/>
    <lineage>
        <taxon>Eukaryota</taxon>
        <taxon>Fungi</taxon>
        <taxon>Dikarya</taxon>
        <taxon>Ascomycota</taxon>
        <taxon>Pezizomycotina</taxon>
        <taxon>Eurotiomycetes</taxon>
        <taxon>Eurotiomycetidae</taxon>
        <taxon>Eurotiales</taxon>
        <taxon>Aspergillaceae</taxon>
        <taxon>Aspergillus</taxon>
        <taxon>Aspergillus subgen. Circumdati</taxon>
    </lineage>
</organism>
<keyword evidence="2" id="KW-1185">Reference proteome</keyword>
<dbReference type="EMBL" id="ML732226">
    <property type="protein sequence ID" value="KAB8073489.1"/>
    <property type="molecule type" value="Genomic_DNA"/>
</dbReference>
<protein>
    <submittedName>
        <fullName evidence="1">Uncharacterized protein</fullName>
    </submittedName>
</protein>
<evidence type="ECO:0000313" key="2">
    <source>
        <dbReference type="Proteomes" id="UP000326565"/>
    </source>
</evidence>